<comment type="caution">
    <text evidence="3">The sequence shown here is derived from an EMBL/GenBank/DDBJ whole genome shotgun (WGS) entry which is preliminary data.</text>
</comment>
<sequence length="496" mass="56501">MASIYSLPAEVLLQIFAEGILTAADFACCALTCKLFHDITSQSKVHYIFKVDHPSHPTFKLIRCLLKKPSIGERFKSITVTWHRRRPRKPQTWAAKWQWTPEEHVAIKKFCKTWDILDTYNAITSGWNSEALLPLLLGFASHLESLDYGRTVLYLMYPKPSYQEGIRIHDYCEGHTTSTWEPQCREDDGGDYYDACWFGQSLGASWFYSALYMDKPVPGLANLKHFSHSGCIDDTFWPGPYLSKVLLLPQLESASIHRSPSAGSPHSILSYQRPTEPRFPAGKKSLVKNLDLVNCLFTQEDYKALAGFTGSLEKFKCVVEDIEFCKEVADIFLQRNREKLVEESIITACSPPLSDPVVRSEDFGTDDDSYFHESYPSDIEEEEEEKEEGAEEIEQEGASDDDDGEEALVIQNMRNMREKLRGSKSGGEELTADLKILQRIIGEDRDKEEKVERNGVDQDSQSSEDEEPLIIRSMRRRKGKEIVGNHDGDRENGEDK</sequence>
<dbReference type="Proteomes" id="UP001373714">
    <property type="component" value="Unassembled WGS sequence"/>
</dbReference>
<feature type="compositionally biased region" description="Acidic residues" evidence="1">
    <location>
        <begin position="378"/>
        <end position="406"/>
    </location>
</feature>
<dbReference type="AlphaFoldDB" id="A0AAV9V1H3"/>
<dbReference type="Pfam" id="PF12937">
    <property type="entry name" value="F-box-like"/>
    <property type="match status" value="1"/>
</dbReference>
<feature type="compositionally biased region" description="Basic and acidic residues" evidence="1">
    <location>
        <begin position="480"/>
        <end position="496"/>
    </location>
</feature>
<proteinExistence type="predicted"/>
<protein>
    <recommendedName>
        <fullName evidence="2">F-box domain-containing protein</fullName>
    </recommendedName>
</protein>
<feature type="domain" description="F-box" evidence="2">
    <location>
        <begin position="5"/>
        <end position="42"/>
    </location>
</feature>
<feature type="compositionally biased region" description="Basic and acidic residues" evidence="1">
    <location>
        <begin position="441"/>
        <end position="456"/>
    </location>
</feature>
<feature type="region of interest" description="Disordered" evidence="1">
    <location>
        <begin position="439"/>
        <end position="496"/>
    </location>
</feature>
<reference evidence="3 4" key="1">
    <citation type="submission" date="2019-10" db="EMBL/GenBank/DDBJ databases">
        <authorList>
            <person name="Palmer J.M."/>
        </authorList>
    </citation>
    <scope>NUCLEOTIDE SEQUENCE [LARGE SCALE GENOMIC DNA]</scope>
    <source>
        <strain evidence="3 4">TWF730</strain>
    </source>
</reference>
<dbReference type="InterPro" id="IPR036047">
    <property type="entry name" value="F-box-like_dom_sf"/>
</dbReference>
<dbReference type="CDD" id="cd09917">
    <property type="entry name" value="F-box_SF"/>
    <property type="match status" value="1"/>
</dbReference>
<evidence type="ECO:0000256" key="1">
    <source>
        <dbReference type="SAM" id="MobiDB-lite"/>
    </source>
</evidence>
<evidence type="ECO:0000313" key="4">
    <source>
        <dbReference type="Proteomes" id="UP001373714"/>
    </source>
</evidence>
<evidence type="ECO:0000259" key="2">
    <source>
        <dbReference type="Pfam" id="PF12937"/>
    </source>
</evidence>
<gene>
    <name evidence="3" type="ORF">TWF730_009396</name>
</gene>
<name>A0AAV9V1H3_9PEZI</name>
<keyword evidence="4" id="KW-1185">Reference proteome</keyword>
<feature type="region of interest" description="Disordered" evidence="1">
    <location>
        <begin position="357"/>
        <end position="407"/>
    </location>
</feature>
<dbReference type="SUPFAM" id="SSF81383">
    <property type="entry name" value="F-box domain"/>
    <property type="match status" value="1"/>
</dbReference>
<evidence type="ECO:0000313" key="3">
    <source>
        <dbReference type="EMBL" id="KAK6352572.1"/>
    </source>
</evidence>
<dbReference type="EMBL" id="JAVHNS010000006">
    <property type="protein sequence ID" value="KAK6352572.1"/>
    <property type="molecule type" value="Genomic_DNA"/>
</dbReference>
<dbReference type="InterPro" id="IPR001810">
    <property type="entry name" value="F-box_dom"/>
</dbReference>
<accession>A0AAV9V1H3</accession>
<organism evidence="3 4">
    <name type="scientific">Orbilia blumenaviensis</name>
    <dbReference type="NCBI Taxonomy" id="1796055"/>
    <lineage>
        <taxon>Eukaryota</taxon>
        <taxon>Fungi</taxon>
        <taxon>Dikarya</taxon>
        <taxon>Ascomycota</taxon>
        <taxon>Pezizomycotina</taxon>
        <taxon>Orbiliomycetes</taxon>
        <taxon>Orbiliales</taxon>
        <taxon>Orbiliaceae</taxon>
        <taxon>Orbilia</taxon>
    </lineage>
</organism>